<reference evidence="1 2" key="1">
    <citation type="submission" date="2022-12" db="EMBL/GenBank/DDBJ databases">
        <title>Genomic features and morphological characterization of a novel Knufia sp. strain isolated from spacecraft assembly facility.</title>
        <authorList>
            <person name="Teixeira M."/>
            <person name="Chander A.M."/>
            <person name="Stajich J.E."/>
            <person name="Venkateswaran K."/>
        </authorList>
    </citation>
    <scope>NUCLEOTIDE SEQUENCE [LARGE SCALE GENOMIC DNA]</scope>
    <source>
        <strain evidence="1 2">FJI-L2-BK-P2</strain>
    </source>
</reference>
<gene>
    <name evidence="1" type="ORF">OHC33_001850</name>
</gene>
<sequence length="352" mass="40224">MATLSPIVVAHPYPNPSNDAAIGRDVPPGVTVARFNLRILDPKDQKFTLYVPTDGGKHNAPSLLLIDAAHTPVTSKIEVAKIDPDWYDDSFCCQIDFNKCYQLGDIIGGGHTIDPAQSMDLELLLIILRAHFASLNVHVGRRPIKKGSSRTKHFLDVLRSCKKLYHIGYHALLEEATFHFTHQQKTSYYLAYPPDHARHFQHICGTSYLARYLFDVPRTIQGSYPKIKSVLIKDKVDMRNYRLETEPPKILWRLKRLRRHCKERGLAFDAYLSLTCRPTGMPAMAIWKVKIAIRGTDGPVELCQAVQTEQAFFDIVRARIQQVFEIAIEKPEWPTESVFRIFEGDTGREWQE</sequence>
<comment type="caution">
    <text evidence="1">The sequence shown here is derived from an EMBL/GenBank/DDBJ whole genome shotgun (WGS) entry which is preliminary data.</text>
</comment>
<organism evidence="1 2">
    <name type="scientific">Knufia fluminis</name>
    <dbReference type="NCBI Taxonomy" id="191047"/>
    <lineage>
        <taxon>Eukaryota</taxon>
        <taxon>Fungi</taxon>
        <taxon>Dikarya</taxon>
        <taxon>Ascomycota</taxon>
        <taxon>Pezizomycotina</taxon>
        <taxon>Eurotiomycetes</taxon>
        <taxon>Chaetothyriomycetidae</taxon>
        <taxon>Chaetothyriales</taxon>
        <taxon>Trichomeriaceae</taxon>
        <taxon>Knufia</taxon>
    </lineage>
</organism>
<name>A0AAN8ENA7_9EURO</name>
<dbReference type="AlphaFoldDB" id="A0AAN8ENA7"/>
<dbReference type="EMBL" id="JAKLMC020000003">
    <property type="protein sequence ID" value="KAK5957475.1"/>
    <property type="molecule type" value="Genomic_DNA"/>
</dbReference>
<evidence type="ECO:0000313" key="1">
    <source>
        <dbReference type="EMBL" id="KAK5957475.1"/>
    </source>
</evidence>
<dbReference type="Proteomes" id="UP001316803">
    <property type="component" value="Unassembled WGS sequence"/>
</dbReference>
<accession>A0AAN8ENA7</accession>
<evidence type="ECO:0000313" key="2">
    <source>
        <dbReference type="Proteomes" id="UP001316803"/>
    </source>
</evidence>
<protein>
    <submittedName>
        <fullName evidence="1">Uncharacterized protein</fullName>
    </submittedName>
</protein>
<keyword evidence="2" id="KW-1185">Reference proteome</keyword>
<proteinExistence type="predicted"/>